<gene>
    <name evidence="1" type="ORF">OSB04_010382</name>
</gene>
<accession>A0AA38TF16</accession>
<protein>
    <recommendedName>
        <fullName evidence="3">Copia protein</fullName>
    </recommendedName>
</protein>
<comment type="caution">
    <text evidence="1">The sequence shown here is derived from an EMBL/GenBank/DDBJ whole genome shotgun (WGS) entry which is preliminary data.</text>
</comment>
<evidence type="ECO:0008006" key="3">
    <source>
        <dbReference type="Google" id="ProtNLM"/>
    </source>
</evidence>
<evidence type="ECO:0000313" key="1">
    <source>
        <dbReference type="EMBL" id="KAJ9555768.1"/>
    </source>
</evidence>
<dbReference type="AlphaFoldDB" id="A0AA38TF16"/>
<keyword evidence="2" id="KW-1185">Reference proteome</keyword>
<dbReference type="CDD" id="cd09272">
    <property type="entry name" value="RNase_HI_RT_Ty1"/>
    <property type="match status" value="1"/>
</dbReference>
<evidence type="ECO:0000313" key="2">
    <source>
        <dbReference type="Proteomes" id="UP001172457"/>
    </source>
</evidence>
<dbReference type="PANTHER" id="PTHR11439">
    <property type="entry name" value="GAG-POL-RELATED RETROTRANSPOSON"/>
    <property type="match status" value="1"/>
</dbReference>
<organism evidence="1 2">
    <name type="scientific">Centaurea solstitialis</name>
    <name type="common">yellow star-thistle</name>
    <dbReference type="NCBI Taxonomy" id="347529"/>
    <lineage>
        <taxon>Eukaryota</taxon>
        <taxon>Viridiplantae</taxon>
        <taxon>Streptophyta</taxon>
        <taxon>Embryophyta</taxon>
        <taxon>Tracheophyta</taxon>
        <taxon>Spermatophyta</taxon>
        <taxon>Magnoliopsida</taxon>
        <taxon>eudicotyledons</taxon>
        <taxon>Gunneridae</taxon>
        <taxon>Pentapetalae</taxon>
        <taxon>asterids</taxon>
        <taxon>campanulids</taxon>
        <taxon>Asterales</taxon>
        <taxon>Asteraceae</taxon>
        <taxon>Carduoideae</taxon>
        <taxon>Cardueae</taxon>
        <taxon>Centaureinae</taxon>
        <taxon>Centaurea</taxon>
    </lineage>
</organism>
<proteinExistence type="predicted"/>
<reference evidence="1" key="1">
    <citation type="submission" date="2023-03" db="EMBL/GenBank/DDBJ databases">
        <title>Chromosome-scale reference genome and RAD-based genetic map of yellow starthistle (Centaurea solstitialis) reveal putative structural variation and QTLs associated with invader traits.</title>
        <authorList>
            <person name="Reatini B."/>
            <person name="Cang F.A."/>
            <person name="Jiang Q."/>
            <person name="Mckibben M.T.W."/>
            <person name="Barker M.S."/>
            <person name="Rieseberg L.H."/>
            <person name="Dlugosch K.M."/>
        </authorList>
    </citation>
    <scope>NUCLEOTIDE SEQUENCE</scope>
    <source>
        <strain evidence="1">CAN-66</strain>
        <tissue evidence="1">Leaf</tissue>
    </source>
</reference>
<dbReference type="PANTHER" id="PTHR11439:SF461">
    <property type="entry name" value="OS10G0432200 PROTEIN"/>
    <property type="match status" value="1"/>
</dbReference>
<name>A0AA38TF16_9ASTR</name>
<sequence>MGAPQLSPTPLWCDNNSTIQIAHNDVFHERTKHIEIDCHFTRQHVVRNTIQLHPISTLDQPADIFTKAHLPGRFRELRDRDIDDFIPIDRDKLCDLSI</sequence>
<dbReference type="EMBL" id="JARYMX010000003">
    <property type="protein sequence ID" value="KAJ9555768.1"/>
    <property type="molecule type" value="Genomic_DNA"/>
</dbReference>
<dbReference type="Proteomes" id="UP001172457">
    <property type="component" value="Chromosome 3"/>
</dbReference>